<sequence>MIDLLDCKDAVLMAKVSRDQHLKSRGYGYVTFKNSELALNATQLTKSKQTSWQIAQQWPVIRECKKTGYGIVNVMNFPQLWNEDCIQKIFQSFRKISMTKINRELNGASTLFAVIQYQDPRNDGIQCALRSVKGLNDFEMEEHTLNVKVPSEFLAEYQTKALEILQQFNKKDSDYKQNVNKFILYYIKQLVGEKYASEIINRFSTMLINQLLDENLQNILDLSNLADRV</sequence>
<evidence type="ECO:0000259" key="1">
    <source>
        <dbReference type="Pfam" id="PF00076"/>
    </source>
</evidence>
<dbReference type="InParanoid" id="A0A078B3S7"/>
<name>A0A078B3S7_STYLE</name>
<reference evidence="2 3" key="1">
    <citation type="submission" date="2014-06" db="EMBL/GenBank/DDBJ databases">
        <authorList>
            <person name="Swart Estienne"/>
        </authorList>
    </citation>
    <scope>NUCLEOTIDE SEQUENCE [LARGE SCALE GENOMIC DNA]</scope>
    <source>
        <strain evidence="2 3">130c</strain>
    </source>
</reference>
<accession>A0A078B3S7</accession>
<feature type="domain" description="RRM" evidence="1">
    <location>
        <begin position="13"/>
        <end position="44"/>
    </location>
</feature>
<dbReference type="GO" id="GO:0003723">
    <property type="term" value="F:RNA binding"/>
    <property type="evidence" value="ECO:0007669"/>
    <property type="project" value="InterPro"/>
</dbReference>
<evidence type="ECO:0000313" key="2">
    <source>
        <dbReference type="EMBL" id="CDW89195.1"/>
    </source>
</evidence>
<evidence type="ECO:0000313" key="3">
    <source>
        <dbReference type="Proteomes" id="UP000039865"/>
    </source>
</evidence>
<dbReference type="InterPro" id="IPR000504">
    <property type="entry name" value="RRM_dom"/>
</dbReference>
<dbReference type="EMBL" id="CCKQ01017332">
    <property type="protein sequence ID" value="CDW89195.1"/>
    <property type="molecule type" value="Genomic_DNA"/>
</dbReference>
<dbReference type="AlphaFoldDB" id="A0A078B3S7"/>
<proteinExistence type="predicted"/>
<dbReference type="OrthoDB" id="5411533at2759"/>
<organism evidence="2 3">
    <name type="scientific">Stylonychia lemnae</name>
    <name type="common">Ciliate</name>
    <dbReference type="NCBI Taxonomy" id="5949"/>
    <lineage>
        <taxon>Eukaryota</taxon>
        <taxon>Sar</taxon>
        <taxon>Alveolata</taxon>
        <taxon>Ciliophora</taxon>
        <taxon>Intramacronucleata</taxon>
        <taxon>Spirotrichea</taxon>
        <taxon>Stichotrichia</taxon>
        <taxon>Sporadotrichida</taxon>
        <taxon>Oxytrichidae</taxon>
        <taxon>Stylonychinae</taxon>
        <taxon>Stylonychia</taxon>
    </lineage>
</organism>
<keyword evidence="3" id="KW-1185">Reference proteome</keyword>
<dbReference type="InterPro" id="IPR012677">
    <property type="entry name" value="Nucleotide-bd_a/b_plait_sf"/>
</dbReference>
<dbReference type="CDD" id="cd00590">
    <property type="entry name" value="RRM_SF"/>
    <property type="match status" value="1"/>
</dbReference>
<protein>
    <submittedName>
        <fullName evidence="2">Polyadenylate-binding protein</fullName>
    </submittedName>
</protein>
<dbReference type="InterPro" id="IPR035979">
    <property type="entry name" value="RBD_domain_sf"/>
</dbReference>
<gene>
    <name evidence="2" type="primary">Contig15173.g16164</name>
    <name evidence="2" type="ORF">STYLEM_18326</name>
</gene>
<dbReference type="Proteomes" id="UP000039865">
    <property type="component" value="Unassembled WGS sequence"/>
</dbReference>
<dbReference type="SUPFAM" id="SSF54928">
    <property type="entry name" value="RNA-binding domain, RBD"/>
    <property type="match status" value="1"/>
</dbReference>
<dbReference type="Pfam" id="PF00076">
    <property type="entry name" value="RRM_1"/>
    <property type="match status" value="1"/>
</dbReference>
<dbReference type="Gene3D" id="3.30.70.330">
    <property type="match status" value="2"/>
</dbReference>